<evidence type="ECO:0000256" key="1">
    <source>
        <dbReference type="SAM" id="MobiDB-lite"/>
    </source>
</evidence>
<comment type="caution">
    <text evidence="2">The sequence shown here is derived from an EMBL/GenBank/DDBJ whole genome shotgun (WGS) entry which is preliminary data.</text>
</comment>
<keyword evidence="3" id="KW-1185">Reference proteome</keyword>
<reference evidence="2 3" key="1">
    <citation type="submission" date="2024-09" db="EMBL/GenBank/DDBJ databases">
        <title>Chromosome-scale assembly of Riccia sorocarpa.</title>
        <authorList>
            <person name="Paukszto L."/>
        </authorList>
    </citation>
    <scope>NUCLEOTIDE SEQUENCE [LARGE SCALE GENOMIC DNA]</scope>
    <source>
        <strain evidence="2">LP-2024</strain>
        <tissue evidence="2">Aerial parts of the thallus</tissue>
    </source>
</reference>
<dbReference type="Proteomes" id="UP001633002">
    <property type="component" value="Unassembled WGS sequence"/>
</dbReference>
<feature type="compositionally biased region" description="Polar residues" evidence="1">
    <location>
        <begin position="60"/>
        <end position="72"/>
    </location>
</feature>
<evidence type="ECO:0000313" key="2">
    <source>
        <dbReference type="EMBL" id="KAL3700814.1"/>
    </source>
</evidence>
<feature type="region of interest" description="Disordered" evidence="1">
    <location>
        <begin position="53"/>
        <end position="175"/>
    </location>
</feature>
<sequence length="260" mass="28268">MPAPESREGKGEGRAVCNVIEFILDYVQPEGDEKRIRFRSTVDVGRLPLLRGSECRSRHQPCTNSSGPTATFKSEAPEKISTSTPGASSSRSANLPVWKGDERPTLFRHRKIASATAERVPLAANQARAEETGSEASAEDSRSAPLPLQTDNTQRQSDESTTLNDEGDLRLASTSGKIFQHENAVLNSQDFGTQDMLVEGPTSIAYPKSKRLVQLAKAAKSKTTDAEDVLLSVRPAEDHLLEDQQVAKRAKHSGDSRGTE</sequence>
<feature type="region of interest" description="Disordered" evidence="1">
    <location>
        <begin position="241"/>
        <end position="260"/>
    </location>
</feature>
<feature type="compositionally biased region" description="Polar residues" evidence="1">
    <location>
        <begin position="149"/>
        <end position="164"/>
    </location>
</feature>
<gene>
    <name evidence="2" type="ORF">R1sor_018836</name>
</gene>
<evidence type="ECO:0000313" key="3">
    <source>
        <dbReference type="Proteomes" id="UP001633002"/>
    </source>
</evidence>
<name>A0ABD3IE65_9MARC</name>
<dbReference type="AlphaFoldDB" id="A0ABD3IE65"/>
<proteinExistence type="predicted"/>
<organism evidence="2 3">
    <name type="scientific">Riccia sorocarpa</name>
    <dbReference type="NCBI Taxonomy" id="122646"/>
    <lineage>
        <taxon>Eukaryota</taxon>
        <taxon>Viridiplantae</taxon>
        <taxon>Streptophyta</taxon>
        <taxon>Embryophyta</taxon>
        <taxon>Marchantiophyta</taxon>
        <taxon>Marchantiopsida</taxon>
        <taxon>Marchantiidae</taxon>
        <taxon>Marchantiales</taxon>
        <taxon>Ricciaceae</taxon>
        <taxon>Riccia</taxon>
    </lineage>
</organism>
<feature type="compositionally biased region" description="Low complexity" evidence="1">
    <location>
        <begin position="81"/>
        <end position="93"/>
    </location>
</feature>
<accession>A0ABD3IE65</accession>
<protein>
    <submittedName>
        <fullName evidence="2">Uncharacterized protein</fullName>
    </submittedName>
</protein>
<dbReference type="EMBL" id="JBJQOH010000001">
    <property type="protein sequence ID" value="KAL3700814.1"/>
    <property type="molecule type" value="Genomic_DNA"/>
</dbReference>